<evidence type="ECO:0000313" key="7">
    <source>
        <dbReference type="EMBL" id="CAD5214322.1"/>
    </source>
</evidence>
<dbReference type="GO" id="GO:0005640">
    <property type="term" value="C:nuclear outer membrane"/>
    <property type="evidence" value="ECO:0007669"/>
    <property type="project" value="UniProtKB-SubCell"/>
</dbReference>
<dbReference type="Gene3D" id="3.40.50.1820">
    <property type="entry name" value="alpha/beta hydrolase"/>
    <property type="match status" value="1"/>
</dbReference>
<dbReference type="SUPFAM" id="SSF53474">
    <property type="entry name" value="alpha/beta-Hydrolases"/>
    <property type="match status" value="1"/>
</dbReference>
<dbReference type="EMBL" id="CAJFDH010000003">
    <property type="protein sequence ID" value="CAD5214322.1"/>
    <property type="molecule type" value="Genomic_DNA"/>
</dbReference>
<evidence type="ECO:0000256" key="5">
    <source>
        <dbReference type="ARBA" id="ARBA00023242"/>
    </source>
</evidence>
<evidence type="ECO:0000256" key="2">
    <source>
        <dbReference type="ARBA" id="ARBA00022692"/>
    </source>
</evidence>
<dbReference type="Proteomes" id="UP000783686">
    <property type="component" value="Unassembled WGS sequence"/>
</dbReference>
<evidence type="ECO:0000313" key="8">
    <source>
        <dbReference type="Proteomes" id="UP000614601"/>
    </source>
</evidence>
<evidence type="ECO:0000256" key="6">
    <source>
        <dbReference type="ARBA" id="ARBA00034303"/>
    </source>
</evidence>
<proteinExistence type="inferred from homology"/>
<protein>
    <submittedName>
        <fullName evidence="7">Uncharacterized protein</fullName>
    </submittedName>
</protein>
<dbReference type="PANTHER" id="PTHR12265:SF30">
    <property type="entry name" value="TRANSMEMBRANE PROTEIN 53"/>
    <property type="match status" value="1"/>
</dbReference>
<keyword evidence="3" id="KW-1133">Transmembrane helix</keyword>
<keyword evidence="4" id="KW-0472">Membrane</keyword>
<comment type="similarity">
    <text evidence="1">Belongs to the TMEM53 family.</text>
</comment>
<accession>A0A811KGK9</accession>
<dbReference type="InterPro" id="IPR029058">
    <property type="entry name" value="AB_hydrolase_fold"/>
</dbReference>
<comment type="caution">
    <text evidence="7">The sequence shown here is derived from an EMBL/GenBank/DDBJ whole genome shotgun (WGS) entry which is preliminary data.</text>
</comment>
<evidence type="ECO:0000256" key="1">
    <source>
        <dbReference type="ARBA" id="ARBA00007387"/>
    </source>
</evidence>
<name>A0A811KGK9_9BILA</name>
<evidence type="ECO:0000256" key="3">
    <source>
        <dbReference type="ARBA" id="ARBA00022989"/>
    </source>
</evidence>
<keyword evidence="8" id="KW-1185">Reference proteome</keyword>
<keyword evidence="5" id="KW-0539">Nucleus</keyword>
<evidence type="ECO:0000256" key="4">
    <source>
        <dbReference type="ARBA" id="ARBA00023136"/>
    </source>
</evidence>
<reference evidence="7" key="1">
    <citation type="submission" date="2020-09" db="EMBL/GenBank/DDBJ databases">
        <authorList>
            <person name="Kikuchi T."/>
        </authorList>
    </citation>
    <scope>NUCLEOTIDE SEQUENCE</scope>
    <source>
        <strain evidence="7">SH1</strain>
    </source>
</reference>
<dbReference type="OrthoDB" id="77878at2759"/>
<dbReference type="Proteomes" id="UP000614601">
    <property type="component" value="Unassembled WGS sequence"/>
</dbReference>
<comment type="subcellular location">
    <subcellularLocation>
        <location evidence="6">Nucleus outer membrane</location>
        <topology evidence="6">Single-pass membrane protein</topology>
    </subcellularLocation>
</comment>
<dbReference type="Pfam" id="PF05705">
    <property type="entry name" value="DUF829"/>
    <property type="match status" value="1"/>
</dbReference>
<organism evidence="7 8">
    <name type="scientific">Bursaphelenchus okinawaensis</name>
    <dbReference type="NCBI Taxonomy" id="465554"/>
    <lineage>
        <taxon>Eukaryota</taxon>
        <taxon>Metazoa</taxon>
        <taxon>Ecdysozoa</taxon>
        <taxon>Nematoda</taxon>
        <taxon>Chromadorea</taxon>
        <taxon>Rhabditida</taxon>
        <taxon>Tylenchina</taxon>
        <taxon>Tylenchomorpha</taxon>
        <taxon>Aphelenchoidea</taxon>
        <taxon>Aphelenchoididae</taxon>
        <taxon>Bursaphelenchus</taxon>
    </lineage>
</organism>
<keyword evidence="2" id="KW-0812">Transmembrane</keyword>
<dbReference type="EMBL" id="CAJFCW020000003">
    <property type="protein sequence ID" value="CAG9102535.1"/>
    <property type="molecule type" value="Genomic_DNA"/>
</dbReference>
<gene>
    <name evidence="7" type="ORF">BOKJ2_LOCUS5535</name>
</gene>
<dbReference type="PANTHER" id="PTHR12265">
    <property type="entry name" value="TRANSMEMBRANE PROTEIN 53"/>
    <property type="match status" value="1"/>
</dbReference>
<sequence length="261" mass="30838">MDKPRCEDCSPIVFILGFLNSKEFHYATLKKLYEKYTNDVTVHVPKLYNQHFWPSGDKGNLFIDEIYLPKIKEKPNSPVIIHMFSQNGGFQFYYLWLKLTEAQKKQIKGIAFDGSPGLFSSCPSCYINARFFMLPKEEKTSLNYWFYHLPTHIPRSILYSILIQFGFFDQYSARMENFDLPKNQLFLHSKIDRLVKPHCMKAFAQKQFENGKSVELKQFDEGIHCMHFLTHKREYHTTTDAFIRRCLGDDVYNCHRAKAKL</sequence>
<dbReference type="InterPro" id="IPR008547">
    <property type="entry name" value="DUF829_TMEM53"/>
</dbReference>
<dbReference type="AlphaFoldDB" id="A0A811KGK9"/>